<proteinExistence type="predicted"/>
<dbReference type="Proteomes" id="UP000176650">
    <property type="component" value="Unassembled WGS sequence"/>
</dbReference>
<evidence type="ECO:0000259" key="2">
    <source>
        <dbReference type="Pfam" id="PF09603"/>
    </source>
</evidence>
<dbReference type="NCBIfam" id="TIGR02145">
    <property type="entry name" value="Fib_succ_major"/>
    <property type="match status" value="1"/>
</dbReference>
<name>A0A1F5BUJ7_9BACT</name>
<keyword evidence="1" id="KW-0812">Transmembrane</keyword>
<evidence type="ECO:0000313" key="4">
    <source>
        <dbReference type="Proteomes" id="UP000176650"/>
    </source>
</evidence>
<accession>A0A1F5BUJ7</accession>
<dbReference type="Pfam" id="PF09603">
    <property type="entry name" value="Fib_succ_major"/>
    <property type="match status" value="1"/>
</dbReference>
<protein>
    <recommendedName>
        <fullName evidence="2">Fibrobacter succinogenes major paralogous domain-containing protein</fullName>
    </recommendedName>
</protein>
<keyword evidence="1" id="KW-0472">Membrane</keyword>
<feature type="domain" description="Fibrobacter succinogenes major paralogous" evidence="2">
    <location>
        <begin position="154"/>
        <end position="357"/>
    </location>
</feature>
<evidence type="ECO:0000313" key="3">
    <source>
        <dbReference type="EMBL" id="OGD34287.1"/>
    </source>
</evidence>
<reference evidence="3 4" key="1">
    <citation type="journal article" date="2016" name="Nat. Commun.">
        <title>Thousands of microbial genomes shed light on interconnected biogeochemical processes in an aquifer system.</title>
        <authorList>
            <person name="Anantharaman K."/>
            <person name="Brown C.T."/>
            <person name="Hug L.A."/>
            <person name="Sharon I."/>
            <person name="Castelle C.J."/>
            <person name="Probst A.J."/>
            <person name="Thomas B.C."/>
            <person name="Singh A."/>
            <person name="Wilkins M.J."/>
            <person name="Karaoz U."/>
            <person name="Brodie E.L."/>
            <person name="Williams K.H."/>
            <person name="Hubbard S.S."/>
            <person name="Banfield J.F."/>
        </authorList>
    </citation>
    <scope>NUCLEOTIDE SEQUENCE [LARGE SCALE GENOMIC DNA]</scope>
</reference>
<evidence type="ECO:0000256" key="1">
    <source>
        <dbReference type="SAM" id="Phobius"/>
    </source>
</evidence>
<feature type="transmembrane region" description="Helical" evidence="1">
    <location>
        <begin position="16"/>
        <end position="36"/>
    </location>
</feature>
<dbReference type="AlphaFoldDB" id="A0A1F5BUJ7"/>
<keyword evidence="1" id="KW-1133">Transmembrane helix</keyword>
<dbReference type="STRING" id="1797298.A2988_02025"/>
<sequence length="358" mass="37818">MERGAIKRFLGGRRHVVAGAAALVAVIAIFGATVYWKDTRDALAATYSWVQSNWVGGATTNNANHPSNQTGWTQYASKDTNVTAGAGGVSLDLSSATFLSTTYNDFTVGPGFGTTSAISLASTDSAQATNAAKGNVSLCPPKVLDADGNSYNTVVINNQCWMKEGLRTGVQLATGNTTPSNNGVIQKWCPAPNGTVGTADNLQYAANCTTYGGLYQWDEAMGYAATEGTQGICMAGWHIPTSAEQFALEDFLKISGQTCVATRLNVWECDNAGDKLKTAANCSSGGSNCGSSGFEGLLGGYRRSDGIFSNLGTYLIFWASSQNNFATSWNRLLNISTATVLRYPYAKAYGFAVRCIKD</sequence>
<gene>
    <name evidence="3" type="ORF">A2988_02025</name>
</gene>
<dbReference type="EMBL" id="MEYS01000001">
    <property type="protein sequence ID" value="OGD34287.1"/>
    <property type="molecule type" value="Genomic_DNA"/>
</dbReference>
<comment type="caution">
    <text evidence="3">The sequence shown here is derived from an EMBL/GenBank/DDBJ whole genome shotgun (WGS) entry which is preliminary data.</text>
</comment>
<organism evidence="3 4">
    <name type="scientific">Candidatus Azambacteria bacterium RIFCSPLOWO2_01_FULL_46_25</name>
    <dbReference type="NCBI Taxonomy" id="1797298"/>
    <lineage>
        <taxon>Bacteria</taxon>
        <taxon>Candidatus Azamiibacteriota</taxon>
    </lineage>
</organism>
<dbReference type="InterPro" id="IPR011871">
    <property type="entry name" value="Fib_succ_major"/>
</dbReference>